<keyword evidence="2" id="KW-1185">Reference proteome</keyword>
<dbReference type="EMBL" id="JBHSRF010000032">
    <property type="protein sequence ID" value="MFC6083744.1"/>
    <property type="molecule type" value="Genomic_DNA"/>
</dbReference>
<comment type="caution">
    <text evidence="1">The sequence shown here is derived from an EMBL/GenBank/DDBJ whole genome shotgun (WGS) entry which is preliminary data.</text>
</comment>
<dbReference type="RefSeq" id="WP_380756051.1">
    <property type="nucleotide sequence ID" value="NZ_JBHSRF010000032.1"/>
</dbReference>
<gene>
    <name evidence="1" type="ORF">ACFP1K_21435</name>
</gene>
<proteinExistence type="predicted"/>
<dbReference type="Proteomes" id="UP001596137">
    <property type="component" value="Unassembled WGS sequence"/>
</dbReference>
<evidence type="ECO:0000313" key="2">
    <source>
        <dbReference type="Proteomes" id="UP001596137"/>
    </source>
</evidence>
<protein>
    <submittedName>
        <fullName evidence="1">Uncharacterized protein</fullName>
    </submittedName>
</protein>
<evidence type="ECO:0000313" key="1">
    <source>
        <dbReference type="EMBL" id="MFC6083744.1"/>
    </source>
</evidence>
<sequence length="80" mass="8981">MRARHRGRMAAVFGVEAIEVERWVEGWAFVETPCWPLVDCVGGSLEATVKLADLLWRFEMDGSRRHLLATLPFVPAALGE</sequence>
<reference evidence="2" key="1">
    <citation type="journal article" date="2019" name="Int. J. Syst. Evol. Microbiol.">
        <title>The Global Catalogue of Microorganisms (GCM) 10K type strain sequencing project: providing services to taxonomists for standard genome sequencing and annotation.</title>
        <authorList>
            <consortium name="The Broad Institute Genomics Platform"/>
            <consortium name="The Broad Institute Genome Sequencing Center for Infectious Disease"/>
            <person name="Wu L."/>
            <person name="Ma J."/>
        </authorList>
    </citation>
    <scope>NUCLEOTIDE SEQUENCE [LARGE SCALE GENOMIC DNA]</scope>
    <source>
        <strain evidence="2">JCM 30346</strain>
    </source>
</reference>
<name>A0ABW1NM42_9ACTN</name>
<organism evidence="1 2">
    <name type="scientific">Sphaerisporangium aureirubrum</name>
    <dbReference type="NCBI Taxonomy" id="1544736"/>
    <lineage>
        <taxon>Bacteria</taxon>
        <taxon>Bacillati</taxon>
        <taxon>Actinomycetota</taxon>
        <taxon>Actinomycetes</taxon>
        <taxon>Streptosporangiales</taxon>
        <taxon>Streptosporangiaceae</taxon>
        <taxon>Sphaerisporangium</taxon>
    </lineage>
</organism>
<accession>A0ABW1NM42</accession>